<evidence type="ECO:0000313" key="12">
    <source>
        <dbReference type="EMBL" id="THV36029.1"/>
    </source>
</evidence>
<evidence type="ECO:0000256" key="6">
    <source>
        <dbReference type="ARBA" id="ARBA00022737"/>
    </source>
</evidence>
<organism evidence="12 13">
    <name type="scientific">Rhizobium rosettiformans W3</name>
    <dbReference type="NCBI Taxonomy" id="538378"/>
    <lineage>
        <taxon>Bacteria</taxon>
        <taxon>Pseudomonadati</taxon>
        <taxon>Pseudomonadota</taxon>
        <taxon>Alphaproteobacteria</taxon>
        <taxon>Hyphomicrobiales</taxon>
        <taxon>Rhizobiaceae</taxon>
        <taxon>Rhizobium/Agrobacterium group</taxon>
        <taxon>Rhizobium</taxon>
    </lineage>
</organism>
<evidence type="ECO:0000256" key="3">
    <source>
        <dbReference type="ARBA" id="ARBA00022448"/>
    </source>
</evidence>
<dbReference type="PROSITE" id="PS50893">
    <property type="entry name" value="ABC_TRANSPORTER_2"/>
    <property type="match status" value="2"/>
</dbReference>
<proteinExistence type="inferred from homology"/>
<accession>A0A4S8Q5S1</accession>
<dbReference type="InterPro" id="IPR027417">
    <property type="entry name" value="P-loop_NTPase"/>
</dbReference>
<comment type="subcellular location">
    <subcellularLocation>
        <location evidence="1">Cell membrane</location>
        <topology evidence="1">Peripheral membrane protein</topology>
    </subcellularLocation>
</comment>
<dbReference type="GO" id="GO:0005886">
    <property type="term" value="C:plasma membrane"/>
    <property type="evidence" value="ECO:0007669"/>
    <property type="project" value="UniProtKB-SubCell"/>
</dbReference>
<dbReference type="Proteomes" id="UP000307378">
    <property type="component" value="Unassembled WGS sequence"/>
</dbReference>
<dbReference type="PROSITE" id="PS00211">
    <property type="entry name" value="ABC_TRANSPORTER_1"/>
    <property type="match status" value="2"/>
</dbReference>
<comment type="caution">
    <text evidence="12">The sequence shown here is derived from an EMBL/GenBank/DDBJ whole genome shotgun (WGS) entry which is preliminary data.</text>
</comment>
<keyword evidence="9" id="KW-1278">Translocase</keyword>
<dbReference type="FunFam" id="3.40.50.300:FF:000127">
    <property type="entry name" value="Ribose import ATP-binding protein RbsA"/>
    <property type="match status" value="1"/>
</dbReference>
<keyword evidence="4" id="KW-1003">Cell membrane</keyword>
<dbReference type="InterPro" id="IPR003439">
    <property type="entry name" value="ABC_transporter-like_ATP-bd"/>
</dbReference>
<dbReference type="InterPro" id="IPR050107">
    <property type="entry name" value="ABC_carbohydrate_import_ATPase"/>
</dbReference>
<keyword evidence="10" id="KW-0472">Membrane</keyword>
<dbReference type="CDD" id="cd03216">
    <property type="entry name" value="ABC_Carb_Monos_I"/>
    <property type="match status" value="1"/>
</dbReference>
<evidence type="ECO:0000256" key="8">
    <source>
        <dbReference type="ARBA" id="ARBA00022840"/>
    </source>
</evidence>
<evidence type="ECO:0000256" key="7">
    <source>
        <dbReference type="ARBA" id="ARBA00022741"/>
    </source>
</evidence>
<dbReference type="PANTHER" id="PTHR43790">
    <property type="entry name" value="CARBOHYDRATE TRANSPORT ATP-BINDING PROTEIN MG119-RELATED"/>
    <property type="match status" value="1"/>
</dbReference>
<evidence type="ECO:0000256" key="4">
    <source>
        <dbReference type="ARBA" id="ARBA00022475"/>
    </source>
</evidence>
<dbReference type="RefSeq" id="WP_136540813.1">
    <property type="nucleotide sequence ID" value="NZ_STGU01000005.1"/>
</dbReference>
<evidence type="ECO:0000313" key="13">
    <source>
        <dbReference type="Proteomes" id="UP000307378"/>
    </source>
</evidence>
<dbReference type="AlphaFoldDB" id="A0A4S8Q5S1"/>
<dbReference type="Gene3D" id="3.40.50.300">
    <property type="entry name" value="P-loop containing nucleotide triphosphate hydrolases"/>
    <property type="match status" value="2"/>
</dbReference>
<comment type="similarity">
    <text evidence="2">Belongs to the ABC transporter superfamily.</text>
</comment>
<dbReference type="GO" id="GO:0016887">
    <property type="term" value="F:ATP hydrolysis activity"/>
    <property type="evidence" value="ECO:0007669"/>
    <property type="project" value="InterPro"/>
</dbReference>
<keyword evidence="7" id="KW-0547">Nucleotide-binding</keyword>
<keyword evidence="3" id="KW-0813">Transport</keyword>
<dbReference type="EMBL" id="STGU01000005">
    <property type="protein sequence ID" value="THV36029.1"/>
    <property type="molecule type" value="Genomic_DNA"/>
</dbReference>
<evidence type="ECO:0000256" key="1">
    <source>
        <dbReference type="ARBA" id="ARBA00004202"/>
    </source>
</evidence>
<keyword evidence="6" id="KW-0677">Repeat</keyword>
<keyword evidence="5" id="KW-0762">Sugar transport</keyword>
<feature type="domain" description="ABC transporter" evidence="11">
    <location>
        <begin position="20"/>
        <end position="251"/>
    </location>
</feature>
<dbReference type="SMART" id="SM00382">
    <property type="entry name" value="AAA"/>
    <property type="match status" value="1"/>
</dbReference>
<feature type="domain" description="ABC transporter" evidence="11">
    <location>
        <begin position="268"/>
        <end position="519"/>
    </location>
</feature>
<gene>
    <name evidence="12" type="ORF">FAA86_11915</name>
</gene>
<reference evidence="12 13" key="1">
    <citation type="submission" date="2019-04" db="EMBL/GenBank/DDBJ databases">
        <title>genome sequence of strain W3.</title>
        <authorList>
            <person name="Gao J."/>
            <person name="Sun J."/>
        </authorList>
    </citation>
    <scope>NUCLEOTIDE SEQUENCE [LARGE SCALE GENOMIC DNA]</scope>
    <source>
        <strain evidence="12 13">W3</strain>
    </source>
</reference>
<dbReference type="InterPro" id="IPR017871">
    <property type="entry name" value="ABC_transporter-like_CS"/>
</dbReference>
<evidence type="ECO:0000259" key="11">
    <source>
        <dbReference type="PROSITE" id="PS50893"/>
    </source>
</evidence>
<dbReference type="SUPFAM" id="SSF52540">
    <property type="entry name" value="P-loop containing nucleoside triphosphate hydrolases"/>
    <property type="match status" value="2"/>
</dbReference>
<dbReference type="PANTHER" id="PTHR43790:SF4">
    <property type="entry name" value="GUANOSINE IMPORT ATP-BINDING PROTEIN NUPO"/>
    <property type="match status" value="1"/>
</dbReference>
<dbReference type="CDD" id="cd03215">
    <property type="entry name" value="ABC_Carb_Monos_II"/>
    <property type="match status" value="1"/>
</dbReference>
<keyword evidence="8 12" id="KW-0067">ATP-binding</keyword>
<sequence length="531" mass="56450">MRVQGGPVPQRPPEGEKPLLTVRGLTKLFGSFKACDGIDLDIGHGEIHALLGENGAGKSTLVKMLFGILAPSAGTIGWEGEERVIPNPAAARRLGIGMVFQHFSLFEALTVAENIALSLDEKISISELSKKAAELSVAYGLPLDPNAHVADLSVGERQRIEIVRALLQNPKLIILDEPTSVLTPQEADKLFETLFKLKAEGRSVLYISHRLEEVQRICDRATVLRHGKVTGACDPRQETPASLARMMVGADVAGVEKAEPPSDGAVQLQVSNLSVSPRTPFAMPLKNISMTVKAGEILAIAGVAGNGQSELFDALSGEYPVQTPEAIQLRGKPVGRLGINERRLLGAGFVPEERHGHAAIPAMSLSENLFLSRNASDRSAYLSGGKIGLIRHGLVQQAARRISEMMDVRKSGEDPAAGSLSGGNLQKFIVGRELDRQPSVLVVNQPTWGVDAGAASRIRQALVDLAKAGSAVVVISQDLDEIFEVATSIAAISEGKLSDAYPASTMTRERIGILMGGVHGLQTAPEAAHAH</sequence>
<evidence type="ECO:0000256" key="5">
    <source>
        <dbReference type="ARBA" id="ARBA00022597"/>
    </source>
</evidence>
<name>A0A4S8Q5S1_9HYPH</name>
<evidence type="ECO:0000256" key="2">
    <source>
        <dbReference type="ARBA" id="ARBA00005417"/>
    </source>
</evidence>
<protein>
    <submittedName>
        <fullName evidence="12">ABC transporter ATP-binding protein</fullName>
    </submittedName>
</protein>
<dbReference type="Pfam" id="PF00005">
    <property type="entry name" value="ABC_tran"/>
    <property type="match status" value="2"/>
</dbReference>
<evidence type="ECO:0000256" key="10">
    <source>
        <dbReference type="ARBA" id="ARBA00023136"/>
    </source>
</evidence>
<dbReference type="InterPro" id="IPR003593">
    <property type="entry name" value="AAA+_ATPase"/>
</dbReference>
<dbReference type="GO" id="GO:0005524">
    <property type="term" value="F:ATP binding"/>
    <property type="evidence" value="ECO:0007669"/>
    <property type="project" value="UniProtKB-KW"/>
</dbReference>
<evidence type="ECO:0000256" key="9">
    <source>
        <dbReference type="ARBA" id="ARBA00022967"/>
    </source>
</evidence>